<dbReference type="PANTHER" id="PTHR12857">
    <property type="entry name" value="CXXC MOTIF CONTAINING ZINC BINDING PROTEIN"/>
    <property type="match status" value="1"/>
</dbReference>
<protein>
    <recommendedName>
        <fullName evidence="7">DUF866-domain-containing protein</fullName>
    </recommendedName>
</protein>
<organism evidence="5 6">
    <name type="scientific">Aureobasidium pullulans</name>
    <name type="common">Black yeast</name>
    <name type="synonym">Pullularia pullulans</name>
    <dbReference type="NCBI Taxonomy" id="5580"/>
    <lineage>
        <taxon>Eukaryota</taxon>
        <taxon>Fungi</taxon>
        <taxon>Dikarya</taxon>
        <taxon>Ascomycota</taxon>
        <taxon>Pezizomycotina</taxon>
        <taxon>Dothideomycetes</taxon>
        <taxon>Dothideomycetidae</taxon>
        <taxon>Dothideales</taxon>
        <taxon>Saccotheciaceae</taxon>
        <taxon>Aureobasidium</taxon>
    </lineage>
</organism>
<dbReference type="PANTHER" id="PTHR12857:SF0">
    <property type="entry name" value="CXXC MOTIF CONTAINING ZINC BINDING PROTEIN"/>
    <property type="match status" value="1"/>
</dbReference>
<comment type="similarity">
    <text evidence="1">Belongs to the UPF0587 family.</text>
</comment>
<dbReference type="AlphaFoldDB" id="A0A4S8W1V8"/>
<dbReference type="SUPFAM" id="SSF141678">
    <property type="entry name" value="MAL13P1.257-like"/>
    <property type="match status" value="1"/>
</dbReference>
<dbReference type="InterPro" id="IPR029063">
    <property type="entry name" value="SAM-dependent_MTases_sf"/>
</dbReference>
<evidence type="ECO:0000256" key="1">
    <source>
        <dbReference type="ARBA" id="ARBA00007818"/>
    </source>
</evidence>
<evidence type="ECO:0000313" key="5">
    <source>
        <dbReference type="EMBL" id="THW18862.1"/>
    </source>
</evidence>
<keyword evidence="2" id="KW-0479">Metal-binding</keyword>
<dbReference type="Pfam" id="PF05907">
    <property type="entry name" value="CXXC_Zn-b_euk"/>
    <property type="match status" value="1"/>
</dbReference>
<evidence type="ECO:0000256" key="3">
    <source>
        <dbReference type="ARBA" id="ARBA00022833"/>
    </source>
</evidence>
<gene>
    <name evidence="5" type="ORF">D6D24_03137</name>
</gene>
<comment type="caution">
    <text evidence="5">The sequence shown here is derived from an EMBL/GenBank/DDBJ whole genome shotgun (WGS) entry which is preliminary data.</text>
</comment>
<feature type="region of interest" description="Disordered" evidence="4">
    <location>
        <begin position="248"/>
        <end position="308"/>
    </location>
</feature>
<dbReference type="Proteomes" id="UP000308014">
    <property type="component" value="Unassembled WGS sequence"/>
</dbReference>
<dbReference type="Gene3D" id="3.40.50.150">
    <property type="entry name" value="Vaccinia Virus protein VP39"/>
    <property type="match status" value="1"/>
</dbReference>
<evidence type="ECO:0008006" key="7">
    <source>
        <dbReference type="Google" id="ProtNLM"/>
    </source>
</evidence>
<dbReference type="GO" id="GO:0008270">
    <property type="term" value="F:zinc ion binding"/>
    <property type="evidence" value="ECO:0007669"/>
    <property type="project" value="TreeGrafter"/>
</dbReference>
<evidence type="ECO:0000256" key="2">
    <source>
        <dbReference type="ARBA" id="ARBA00022723"/>
    </source>
</evidence>
<sequence length="548" mass="61420">MLALTLTAELNGVTDLAPIDTEDSPFYYTFKVQCTSCREVHPNWVSVSRFEQNEVSGSRGEANFVWKCKNCKREHSATIKEAPKAYAHNDTPKSQKIIEIDCRGLEFVEFKPDGEWKATGIDSNTKFDAIDLTEGDWYDYDEKASEEFREGCERTEANISLACLGQQYCRVLGKLDYYRRRRVFRFRRTLILATSKLLSPTCVETFQSRSITLPLLLYCSNAEQPQMESWGNLLSNLEGDEIEGIFQSVSDHRLDNSTDTTRPSLDGVRHDSGVSVISAKEEDTKTAPSPQNTTSSHETSGSVVAKANPTREDFDNALWVTTKVNGITQYRAPRYTTSPTTNPPHITILNPSIAKESTAIDLSISPSSFALQCAAAGFSKTLCWDTNPWNIEGLRRSCVKNEWNLQIHHSDDRQSKRLRSSLRSKIVAFVEGQDSASSRIEKMRDQLPPIRCVRCEDSSTSQATAAVALDPALGGWIYVQAAFGTEFVISSANQIRGEFEEMINTLDNTRGFWEAVRRPRIEYIQRGGSHAAGVVSCVIVIYIPPLRI</sequence>
<keyword evidence="3" id="KW-0862">Zinc</keyword>
<dbReference type="InterPro" id="IPR008584">
    <property type="entry name" value="CXXC_Zn-binding_euk"/>
</dbReference>
<feature type="compositionally biased region" description="Polar residues" evidence="4">
    <location>
        <begin position="286"/>
        <end position="302"/>
    </location>
</feature>
<accession>A0A4S8W1V8</accession>
<proteinExistence type="inferred from homology"/>
<dbReference type="SUPFAM" id="SSF53335">
    <property type="entry name" value="S-adenosyl-L-methionine-dependent methyltransferases"/>
    <property type="match status" value="1"/>
</dbReference>
<dbReference type="EMBL" id="QZAJ01000076">
    <property type="protein sequence ID" value="THW18862.1"/>
    <property type="molecule type" value="Genomic_DNA"/>
</dbReference>
<evidence type="ECO:0000313" key="6">
    <source>
        <dbReference type="Proteomes" id="UP000308014"/>
    </source>
</evidence>
<reference evidence="5 6" key="1">
    <citation type="submission" date="2018-10" db="EMBL/GenBank/DDBJ databases">
        <title>Fifty Aureobasidium pullulans genomes reveal a recombining polyextremotolerant generalist.</title>
        <authorList>
            <person name="Gostincar C."/>
            <person name="Turk M."/>
            <person name="Zajc J."/>
            <person name="Gunde-Cimerman N."/>
        </authorList>
    </citation>
    <scope>NUCLEOTIDE SEQUENCE [LARGE SCALE GENOMIC DNA]</scope>
    <source>
        <strain evidence="5 6">EXF-11318</strain>
    </source>
</reference>
<evidence type="ECO:0000256" key="4">
    <source>
        <dbReference type="SAM" id="MobiDB-lite"/>
    </source>
</evidence>
<name>A0A4S8W1V8_AURPU</name>